<feature type="non-terminal residue" evidence="1">
    <location>
        <position position="59"/>
    </location>
</feature>
<accession>Q8VWT9</accession>
<evidence type="ECO:0000313" key="1">
    <source>
        <dbReference type="EMBL" id="AAL69371.1"/>
    </source>
</evidence>
<organism evidence="1">
    <name type="scientific">Narcissus pseudonarcissus</name>
    <name type="common">Daffodil</name>
    <dbReference type="NCBI Taxonomy" id="39639"/>
    <lineage>
        <taxon>Eukaryota</taxon>
        <taxon>Viridiplantae</taxon>
        <taxon>Streptophyta</taxon>
        <taxon>Embryophyta</taxon>
        <taxon>Tracheophyta</taxon>
        <taxon>Spermatophyta</taxon>
        <taxon>Magnoliopsida</taxon>
        <taxon>Liliopsida</taxon>
        <taxon>Asparagales</taxon>
        <taxon>Amaryllidaceae</taxon>
        <taxon>Amaryllidoideae</taxon>
        <taxon>Narcissus</taxon>
    </lineage>
</organism>
<dbReference type="AlphaFoldDB" id="Q8VWT9"/>
<dbReference type="EMBL" id="AF462208">
    <property type="protein sequence ID" value="AAL69371.1"/>
    <property type="molecule type" value="mRNA"/>
</dbReference>
<sequence>TFSLHDSCNIHFVHTTLRCRRSPSLLIKIPNLGFVISRVSRIVSAMSTFSGDETAPFFG</sequence>
<reference evidence="1" key="1">
    <citation type="journal article" date="2002" name="Plant Sci.">
        <title>Identification of genes associated with perianth senescence in daffodil (Narcissus pseudonarcissus L. Dutch Master').</title>
        <authorList>
            <person name="Hunter D.A."/>
            <person name="Steele B.C."/>
            <person name="Reid M.S."/>
        </authorList>
    </citation>
    <scope>NUCLEOTIDE SEQUENCE</scope>
    <source>
        <tissue evidence="1">4-day old flower tepal</tissue>
    </source>
</reference>
<name>Q8VWT9_NARPS</name>
<proteinExistence type="evidence at transcript level"/>
<protein>
    <submittedName>
        <fullName evidence="1">Uncharacterized protein</fullName>
    </submittedName>
</protein>
<feature type="non-terminal residue" evidence="1">
    <location>
        <position position="1"/>
    </location>
</feature>